<reference evidence="4 5" key="1">
    <citation type="submission" date="2020-08" db="EMBL/GenBank/DDBJ databases">
        <title>Genomic Encyclopedia of Type Strains, Phase IV (KMG-IV): sequencing the most valuable type-strain genomes for metagenomic binning, comparative biology and taxonomic classification.</title>
        <authorList>
            <person name="Goeker M."/>
        </authorList>
    </citation>
    <scope>NUCLEOTIDE SEQUENCE [LARGE SCALE GENOMIC DNA]</scope>
    <source>
        <strain evidence="4 5">DSM 102255</strain>
    </source>
</reference>
<dbReference type="RefSeq" id="WP_184077159.1">
    <property type="nucleotide sequence ID" value="NZ_JACIJP010000001.1"/>
</dbReference>
<keyword evidence="2" id="KW-0472">Membrane</keyword>
<dbReference type="EMBL" id="JACIJP010000001">
    <property type="protein sequence ID" value="MBB6122772.1"/>
    <property type="molecule type" value="Genomic_DNA"/>
</dbReference>
<feature type="transmembrane region" description="Helical" evidence="2">
    <location>
        <begin position="6"/>
        <end position="23"/>
    </location>
</feature>
<dbReference type="AlphaFoldDB" id="A0A841IXA5"/>
<protein>
    <recommendedName>
        <fullName evidence="3">DUF6468 domain-containing protein</fullName>
    </recommendedName>
</protein>
<keyword evidence="5" id="KW-1185">Reference proteome</keyword>
<evidence type="ECO:0000313" key="5">
    <source>
        <dbReference type="Proteomes" id="UP000552700"/>
    </source>
</evidence>
<evidence type="ECO:0000256" key="2">
    <source>
        <dbReference type="SAM" id="Phobius"/>
    </source>
</evidence>
<accession>A0A841IXA5</accession>
<dbReference type="Proteomes" id="UP000552700">
    <property type="component" value="Unassembled WGS sequence"/>
</dbReference>
<feature type="domain" description="DUF6468" evidence="3">
    <location>
        <begin position="35"/>
        <end position="103"/>
    </location>
</feature>
<evidence type="ECO:0000313" key="4">
    <source>
        <dbReference type="EMBL" id="MBB6122772.1"/>
    </source>
</evidence>
<feature type="region of interest" description="Disordered" evidence="1">
    <location>
        <begin position="101"/>
        <end position="120"/>
    </location>
</feature>
<comment type="caution">
    <text evidence="4">The sequence shown here is derived from an EMBL/GenBank/DDBJ whole genome shotgun (WGS) entry which is preliminary data.</text>
</comment>
<evidence type="ECO:0000259" key="3">
    <source>
        <dbReference type="Pfam" id="PF20072"/>
    </source>
</evidence>
<evidence type="ECO:0000256" key="1">
    <source>
        <dbReference type="SAM" id="MobiDB-lite"/>
    </source>
</evidence>
<gene>
    <name evidence="4" type="ORF">FHS92_000479</name>
</gene>
<name>A0A841IXA5_9SPHN</name>
<dbReference type="InterPro" id="IPR045531">
    <property type="entry name" value="DUF6468"/>
</dbReference>
<keyword evidence="2" id="KW-1133">Transmembrane helix</keyword>
<keyword evidence="2" id="KW-0812">Transmembrane</keyword>
<organism evidence="4 5">
    <name type="scientific">Sphingobium subterraneum</name>
    <dbReference type="NCBI Taxonomy" id="627688"/>
    <lineage>
        <taxon>Bacteria</taxon>
        <taxon>Pseudomonadati</taxon>
        <taxon>Pseudomonadota</taxon>
        <taxon>Alphaproteobacteria</taxon>
        <taxon>Sphingomonadales</taxon>
        <taxon>Sphingomonadaceae</taxon>
        <taxon>Sphingobium</taxon>
    </lineage>
</organism>
<sequence length="139" mass="14766">MSLTLMSNVVTAMLCVGVIVQSIRMMRRLRLVSDGQLGTMVNALDRATSQASTVLAGLRSTLSIDGAAVAQDVAAARELREELTVLIGIANSMADRLVEAGQAPKRTARRSRSARPFSEPEALDSAVLDRLADIVEDAA</sequence>
<proteinExistence type="predicted"/>
<dbReference type="Pfam" id="PF20072">
    <property type="entry name" value="DUF6468"/>
    <property type="match status" value="1"/>
</dbReference>